<dbReference type="GO" id="GO:0003729">
    <property type="term" value="F:mRNA binding"/>
    <property type="evidence" value="ECO:0007669"/>
    <property type="project" value="TreeGrafter"/>
</dbReference>
<organism evidence="6">
    <name type="scientific">Paulinella chromatophora</name>
    <dbReference type="NCBI Taxonomy" id="39717"/>
    <lineage>
        <taxon>Eukaryota</taxon>
        <taxon>Sar</taxon>
        <taxon>Rhizaria</taxon>
        <taxon>Cercozoa</taxon>
        <taxon>Imbricatea</taxon>
        <taxon>Silicofilosea</taxon>
        <taxon>Euglyphida</taxon>
        <taxon>Paulinellidae</taxon>
        <taxon>Paulinella</taxon>
    </lineage>
</organism>
<dbReference type="PANTHER" id="PTHR10724">
    <property type="entry name" value="30S RIBOSOMAL PROTEIN S1"/>
    <property type="match status" value="1"/>
</dbReference>
<reference evidence="6" key="2">
    <citation type="journal article" date="2008" name="Curr. Biol.">
        <title>Chromatophore genome sequence of Paulinella sheds light on acquisition of photosynthesis by eukaryotes.</title>
        <authorList>
            <person name="Nowack E.C.M."/>
            <person name="Melkonian M."/>
            <person name="Gloeckner G."/>
        </authorList>
    </citation>
    <scope>NUCLEOTIDE SEQUENCE [LARGE SCALE GENOMIC DNA]</scope>
</reference>
<dbReference type="CDD" id="cd04465">
    <property type="entry name" value="S1_RPS1_repeat_ec2_hs2"/>
    <property type="match status" value="1"/>
</dbReference>
<evidence type="ECO:0000259" key="5">
    <source>
        <dbReference type="PROSITE" id="PS50126"/>
    </source>
</evidence>
<evidence type="ECO:0000256" key="2">
    <source>
        <dbReference type="ARBA" id="ARBA00022980"/>
    </source>
</evidence>
<feature type="domain" description="S1 motif" evidence="5">
    <location>
        <begin position="96"/>
        <end position="165"/>
    </location>
</feature>
<dbReference type="InterPro" id="IPR012340">
    <property type="entry name" value="NA-bd_OB-fold"/>
</dbReference>
<dbReference type="GO" id="GO:1990904">
    <property type="term" value="C:ribonucleoprotein complex"/>
    <property type="evidence" value="ECO:0007669"/>
    <property type="project" value="UniProtKB-KW"/>
</dbReference>
<dbReference type="PROSITE" id="PS50126">
    <property type="entry name" value="S1"/>
    <property type="match status" value="3"/>
</dbReference>
<dbReference type="PRINTS" id="PR00681">
    <property type="entry name" value="RIBOSOMALS1"/>
</dbReference>
<dbReference type="InterPro" id="IPR035104">
    <property type="entry name" value="Ribosomal_protein_S1-like"/>
</dbReference>
<dbReference type="RefSeq" id="YP_002049513.1">
    <property type="nucleotide sequence ID" value="NC_011087.1"/>
</dbReference>
<accession>B1X5T4</accession>
<evidence type="ECO:0000256" key="1">
    <source>
        <dbReference type="ARBA" id="ARBA00006767"/>
    </source>
</evidence>
<evidence type="ECO:0000313" key="6">
    <source>
        <dbReference type="EMBL" id="ACB43303.1"/>
    </source>
</evidence>
<evidence type="ECO:0000256" key="3">
    <source>
        <dbReference type="ARBA" id="ARBA00023274"/>
    </source>
</evidence>
<keyword evidence="6" id="KW-0934">Plastid</keyword>
<dbReference type="InterPro" id="IPR003029">
    <property type="entry name" value="S1_domain"/>
</dbReference>
<feature type="domain" description="S1 motif" evidence="5">
    <location>
        <begin position="261"/>
        <end position="329"/>
    </location>
</feature>
<feature type="compositionally biased region" description="Basic and acidic residues" evidence="4">
    <location>
        <begin position="1"/>
        <end position="11"/>
    </location>
</feature>
<dbReference type="PANTHER" id="PTHR10724:SF7">
    <property type="entry name" value="SMALL RIBOSOMAL SUBUNIT PROTEIN BS1C"/>
    <property type="match status" value="1"/>
</dbReference>
<dbReference type="SMART" id="SM00316">
    <property type="entry name" value="S1"/>
    <property type="match status" value="3"/>
</dbReference>
<dbReference type="GO" id="GO:0005840">
    <property type="term" value="C:ribosome"/>
    <property type="evidence" value="ECO:0007669"/>
    <property type="project" value="UniProtKB-KW"/>
</dbReference>
<sequence>MPSEISRESAKPKRNQTMDEDLLSDMKEIDGLTMADLFGPKNHSSKKGNLGKGQSRSNFSIAVPNRSVDDFDFDEETFLAALDKNEPVGSNKKATNKTVNGIIVSIESDGIYVDIGDKAPGFMPKKECSIGAITNLKEFFLKGNTIEALVIREQNADGIITISARALALHQSWEKLIQLEKDGDSVQVKVNGFNRGGLTCELEGLRGFIPCSQLQDGENYEKMVGKTIRAALIEVNSSSQKLILSEKRATTATRFAQLQIGQLIEGQVTVVKPYGFFVDIGSINGLLHYSCITNGNLREPNKIFKQGERIKALITDLDPTRGRIGLNTALLEGKPGELLIQKEKVMNEATDRTIMARNLIRQKEQSTK</sequence>
<comment type="similarity">
    <text evidence="1">Belongs to the bacterial ribosomal protein bS1 family.</text>
</comment>
<dbReference type="GO" id="GO:0006412">
    <property type="term" value="P:translation"/>
    <property type="evidence" value="ECO:0007669"/>
    <property type="project" value="TreeGrafter"/>
</dbReference>
<dbReference type="InterPro" id="IPR050437">
    <property type="entry name" value="Ribos_protein_bS1-like"/>
</dbReference>
<geneLocation type="organellar chromatophore" evidence="6"/>
<feature type="region of interest" description="Disordered" evidence="4">
    <location>
        <begin position="36"/>
        <end position="57"/>
    </location>
</feature>
<dbReference type="Pfam" id="PF00575">
    <property type="entry name" value="S1"/>
    <property type="match status" value="3"/>
</dbReference>
<name>B1X5T4_PAUCH</name>
<gene>
    <name evidence="6" type="ordered locus">PCC_0894</name>
</gene>
<keyword evidence="2 6" id="KW-0689">Ribosomal protein</keyword>
<reference evidence="6" key="1">
    <citation type="submission" date="2007-08" db="EMBL/GenBank/DDBJ databases">
        <authorList>
            <person name="Gloeckner G."/>
            <person name="Nowack E."/>
            <person name="Melkonian M."/>
        </authorList>
    </citation>
    <scope>NUCLEOTIDE SEQUENCE</scope>
</reference>
<keyword evidence="3" id="KW-0687">Ribonucleoprotein</keyword>
<dbReference type="GeneID" id="6481714"/>
<dbReference type="GO" id="GO:0003735">
    <property type="term" value="F:structural constituent of ribosome"/>
    <property type="evidence" value="ECO:0007669"/>
    <property type="project" value="TreeGrafter"/>
</dbReference>
<protein>
    <submittedName>
        <fullName evidence="6">30S ribosomal protein S1-like B, putative</fullName>
    </submittedName>
</protein>
<dbReference type="Gene3D" id="2.40.50.140">
    <property type="entry name" value="Nucleic acid-binding proteins"/>
    <property type="match status" value="3"/>
</dbReference>
<evidence type="ECO:0000256" key="4">
    <source>
        <dbReference type="SAM" id="MobiDB-lite"/>
    </source>
</evidence>
<feature type="domain" description="S1 motif" evidence="5">
    <location>
        <begin position="183"/>
        <end position="247"/>
    </location>
</feature>
<dbReference type="SUPFAM" id="SSF50249">
    <property type="entry name" value="Nucleic acid-binding proteins"/>
    <property type="match status" value="3"/>
</dbReference>
<dbReference type="EMBL" id="CP000815">
    <property type="protein sequence ID" value="ACB43303.1"/>
    <property type="molecule type" value="Genomic_DNA"/>
</dbReference>
<proteinExistence type="inferred from homology"/>
<dbReference type="AlphaFoldDB" id="B1X5T4"/>
<feature type="region of interest" description="Disordered" evidence="4">
    <location>
        <begin position="1"/>
        <end position="23"/>
    </location>
</feature>